<keyword evidence="3 7" id="KW-1133">Transmembrane helix</keyword>
<sequence length="308" mass="34659">MNGTVHRVDEPADEFKKYLKTFQNLQMAARTSMFFAKLSILLLYVRLFFPKGVRRSTFWWVIQVVVWLNLLYTVGLILAIALQCVPQHKPYGTSCVNQGMVLISASIINIISDLLVLLIPLASLWRLNMSRKRMWAVWALFAFGTLAPVASIARLAYQIPNAKGKDTTVIYMIVVFLAISEQVIAMVAGNAPVVSAWVVRKMRRGKRDNISPAAAANKPRTLTERFWPNREGDPESPRERRLRKWKHSGGSDPYPITITTIQSTASQEALDPRHRSLDDNESGPVSEAWELGENVSVPARTVNTPQKS</sequence>
<feature type="transmembrane region" description="Helical" evidence="7">
    <location>
        <begin position="169"/>
        <end position="199"/>
    </location>
</feature>
<feature type="transmembrane region" description="Helical" evidence="7">
    <location>
        <begin position="57"/>
        <end position="81"/>
    </location>
</feature>
<keyword evidence="10" id="KW-1185">Reference proteome</keyword>
<evidence type="ECO:0000256" key="5">
    <source>
        <dbReference type="ARBA" id="ARBA00038359"/>
    </source>
</evidence>
<gene>
    <name evidence="9" type="ORF">Daus18300_013485</name>
</gene>
<organism evidence="9 10">
    <name type="scientific">Diaporthe australafricana</name>
    <dbReference type="NCBI Taxonomy" id="127596"/>
    <lineage>
        <taxon>Eukaryota</taxon>
        <taxon>Fungi</taxon>
        <taxon>Dikarya</taxon>
        <taxon>Ascomycota</taxon>
        <taxon>Pezizomycotina</taxon>
        <taxon>Sordariomycetes</taxon>
        <taxon>Sordariomycetidae</taxon>
        <taxon>Diaporthales</taxon>
        <taxon>Diaporthaceae</taxon>
        <taxon>Diaporthe</taxon>
    </lineage>
</organism>
<dbReference type="PANTHER" id="PTHR33048:SF47">
    <property type="entry name" value="INTEGRAL MEMBRANE PROTEIN-RELATED"/>
    <property type="match status" value="1"/>
</dbReference>
<reference evidence="9 10" key="1">
    <citation type="journal article" date="2024" name="IMA Fungus">
        <title>IMA Genome - F19 : A genome assembly and annotation guide to empower mycologists, including annotated draft genome sequences of Ceratocystis pirilliformis, Diaporthe australafricana, Fusarium ophioides, Paecilomyces lecythidis, and Sporothrix stenoceras.</title>
        <authorList>
            <person name="Aylward J."/>
            <person name="Wilson A.M."/>
            <person name="Visagie C.M."/>
            <person name="Spraker J."/>
            <person name="Barnes I."/>
            <person name="Buitendag C."/>
            <person name="Ceriani C."/>
            <person name="Del Mar Angel L."/>
            <person name="du Plessis D."/>
            <person name="Fuchs T."/>
            <person name="Gasser K."/>
            <person name="Kramer D."/>
            <person name="Li W."/>
            <person name="Munsamy K."/>
            <person name="Piso A."/>
            <person name="Price J.L."/>
            <person name="Sonnekus B."/>
            <person name="Thomas C."/>
            <person name="van der Nest A."/>
            <person name="van Dijk A."/>
            <person name="van Heerden A."/>
            <person name="van Vuuren N."/>
            <person name="Yilmaz N."/>
            <person name="Duong T.A."/>
            <person name="van der Merwe N.A."/>
            <person name="Wingfield M.J."/>
            <person name="Wingfield B.D."/>
        </authorList>
    </citation>
    <scope>NUCLEOTIDE SEQUENCE [LARGE SCALE GENOMIC DNA]</scope>
    <source>
        <strain evidence="9 10">CMW 18300</strain>
    </source>
</reference>
<feature type="region of interest" description="Disordered" evidence="6">
    <location>
        <begin position="221"/>
        <end position="308"/>
    </location>
</feature>
<feature type="transmembrane region" description="Helical" evidence="7">
    <location>
        <begin position="27"/>
        <end position="45"/>
    </location>
</feature>
<dbReference type="Proteomes" id="UP001583177">
    <property type="component" value="Unassembled WGS sequence"/>
</dbReference>
<dbReference type="PANTHER" id="PTHR33048">
    <property type="entry name" value="PTH11-LIKE INTEGRAL MEMBRANE PROTEIN (AFU_ORTHOLOGUE AFUA_5G11245)"/>
    <property type="match status" value="1"/>
</dbReference>
<evidence type="ECO:0000256" key="7">
    <source>
        <dbReference type="SAM" id="Phobius"/>
    </source>
</evidence>
<evidence type="ECO:0000256" key="3">
    <source>
        <dbReference type="ARBA" id="ARBA00022989"/>
    </source>
</evidence>
<proteinExistence type="inferred from homology"/>
<accession>A0ABR3VYX0</accession>
<evidence type="ECO:0000256" key="6">
    <source>
        <dbReference type="SAM" id="MobiDB-lite"/>
    </source>
</evidence>
<evidence type="ECO:0000259" key="8">
    <source>
        <dbReference type="Pfam" id="PF20684"/>
    </source>
</evidence>
<comment type="similarity">
    <text evidence="5">Belongs to the SAT4 family.</text>
</comment>
<keyword evidence="2 7" id="KW-0812">Transmembrane</keyword>
<evidence type="ECO:0000256" key="1">
    <source>
        <dbReference type="ARBA" id="ARBA00004141"/>
    </source>
</evidence>
<evidence type="ECO:0000256" key="2">
    <source>
        <dbReference type="ARBA" id="ARBA00022692"/>
    </source>
</evidence>
<dbReference type="InterPro" id="IPR052337">
    <property type="entry name" value="SAT4-like"/>
</dbReference>
<feature type="transmembrane region" description="Helical" evidence="7">
    <location>
        <begin position="101"/>
        <end position="123"/>
    </location>
</feature>
<dbReference type="Pfam" id="PF20684">
    <property type="entry name" value="Fung_rhodopsin"/>
    <property type="match status" value="1"/>
</dbReference>
<feature type="domain" description="Rhodopsin" evidence="8">
    <location>
        <begin position="9"/>
        <end position="197"/>
    </location>
</feature>
<comment type="subcellular location">
    <subcellularLocation>
        <location evidence="1">Membrane</location>
        <topology evidence="1">Multi-pass membrane protein</topology>
    </subcellularLocation>
</comment>
<dbReference type="EMBL" id="JAWRVE010000211">
    <property type="protein sequence ID" value="KAL1848873.1"/>
    <property type="molecule type" value="Genomic_DNA"/>
</dbReference>
<comment type="caution">
    <text evidence="9">The sequence shown here is derived from an EMBL/GenBank/DDBJ whole genome shotgun (WGS) entry which is preliminary data.</text>
</comment>
<keyword evidence="4 7" id="KW-0472">Membrane</keyword>
<evidence type="ECO:0000313" key="9">
    <source>
        <dbReference type="EMBL" id="KAL1848873.1"/>
    </source>
</evidence>
<evidence type="ECO:0000313" key="10">
    <source>
        <dbReference type="Proteomes" id="UP001583177"/>
    </source>
</evidence>
<name>A0ABR3VYX0_9PEZI</name>
<protein>
    <recommendedName>
        <fullName evidence="8">Rhodopsin domain-containing protein</fullName>
    </recommendedName>
</protein>
<evidence type="ECO:0000256" key="4">
    <source>
        <dbReference type="ARBA" id="ARBA00023136"/>
    </source>
</evidence>
<feature type="transmembrane region" description="Helical" evidence="7">
    <location>
        <begin position="135"/>
        <end position="157"/>
    </location>
</feature>
<dbReference type="InterPro" id="IPR049326">
    <property type="entry name" value="Rhodopsin_dom_fungi"/>
</dbReference>
<feature type="compositionally biased region" description="Basic and acidic residues" evidence="6">
    <location>
        <begin position="221"/>
        <end position="239"/>
    </location>
</feature>